<dbReference type="OrthoDB" id="9796839at2"/>
<dbReference type="SMART" id="SM00563">
    <property type="entry name" value="PlsC"/>
    <property type="match status" value="1"/>
</dbReference>
<comment type="pathway">
    <text evidence="1">Lipid metabolism.</text>
</comment>
<dbReference type="GO" id="GO:0003841">
    <property type="term" value="F:1-acylglycerol-3-phosphate O-acyltransferase activity"/>
    <property type="evidence" value="ECO:0007669"/>
    <property type="project" value="TreeGrafter"/>
</dbReference>
<dbReference type="InterPro" id="IPR002123">
    <property type="entry name" value="Plipid/glycerol_acylTrfase"/>
</dbReference>
<dbReference type="Pfam" id="PF01553">
    <property type="entry name" value="Acyltransferase"/>
    <property type="match status" value="1"/>
</dbReference>
<dbReference type="EMBL" id="PYGC01000023">
    <property type="protein sequence ID" value="PSK80156.1"/>
    <property type="molecule type" value="Genomic_DNA"/>
</dbReference>
<feature type="domain" description="Phospholipid/glycerol acyltransferase" evidence="4">
    <location>
        <begin position="28"/>
        <end position="138"/>
    </location>
</feature>
<dbReference type="EMBL" id="BLAU01000001">
    <property type="protein sequence ID" value="GET23060.1"/>
    <property type="molecule type" value="Genomic_DNA"/>
</dbReference>
<dbReference type="Proteomes" id="UP000240621">
    <property type="component" value="Unassembled WGS sequence"/>
</dbReference>
<evidence type="ECO:0000259" key="4">
    <source>
        <dbReference type="SMART" id="SM00563"/>
    </source>
</evidence>
<evidence type="ECO:0000313" key="8">
    <source>
        <dbReference type="Proteomes" id="UP000396862"/>
    </source>
</evidence>
<evidence type="ECO:0000313" key="6">
    <source>
        <dbReference type="EMBL" id="PSK80156.1"/>
    </source>
</evidence>
<reference evidence="5 8" key="2">
    <citation type="submission" date="2019-10" db="EMBL/GenBank/DDBJ databases">
        <title>Prolixibacter strains distinguished by the presence of nitrate reductase genes were adept at nitrate-dependent anaerobic corrosion of metallic iron and carbon steel.</title>
        <authorList>
            <person name="Iino T."/>
            <person name="Shono N."/>
            <person name="Ito K."/>
            <person name="Nakamura R."/>
            <person name="Sueoka K."/>
            <person name="Harayama S."/>
            <person name="Ohkuma M."/>
        </authorList>
    </citation>
    <scope>NUCLEOTIDE SEQUENCE [LARGE SCALE GENOMIC DNA]</scope>
    <source>
        <strain evidence="5 8">MIC1-1</strain>
    </source>
</reference>
<reference evidence="6 7" key="1">
    <citation type="submission" date="2018-03" db="EMBL/GenBank/DDBJ databases">
        <title>Genomic Encyclopedia of Archaeal and Bacterial Type Strains, Phase II (KMG-II): from individual species to whole genera.</title>
        <authorList>
            <person name="Goeker M."/>
        </authorList>
    </citation>
    <scope>NUCLEOTIDE SEQUENCE [LARGE SCALE GENOMIC DNA]</scope>
    <source>
        <strain evidence="6 7">DSM 27267</strain>
    </source>
</reference>
<dbReference type="AlphaFoldDB" id="A0A2P8C5D5"/>
<dbReference type="Proteomes" id="UP000396862">
    <property type="component" value="Unassembled WGS sequence"/>
</dbReference>
<comment type="caution">
    <text evidence="6">The sequence shown here is derived from an EMBL/GenBank/DDBJ whole genome shotgun (WGS) entry which is preliminary data.</text>
</comment>
<keyword evidence="8" id="KW-1185">Reference proteome</keyword>
<keyword evidence="3 6" id="KW-0012">Acyltransferase</keyword>
<name>A0A2P8C5D5_9BACT</name>
<dbReference type="SUPFAM" id="SSF69593">
    <property type="entry name" value="Glycerol-3-phosphate (1)-acyltransferase"/>
    <property type="match status" value="1"/>
</dbReference>
<gene>
    <name evidence="6" type="ORF">CLV93_1238</name>
    <name evidence="5" type="ORF">JCM18694_33060</name>
</gene>
<dbReference type="GO" id="GO:0006654">
    <property type="term" value="P:phosphatidic acid biosynthetic process"/>
    <property type="evidence" value="ECO:0007669"/>
    <property type="project" value="TreeGrafter"/>
</dbReference>
<evidence type="ECO:0000256" key="2">
    <source>
        <dbReference type="ARBA" id="ARBA00022679"/>
    </source>
</evidence>
<evidence type="ECO:0000313" key="7">
    <source>
        <dbReference type="Proteomes" id="UP000240621"/>
    </source>
</evidence>
<dbReference type="PANTHER" id="PTHR10434">
    <property type="entry name" value="1-ACYL-SN-GLYCEROL-3-PHOSPHATE ACYLTRANSFERASE"/>
    <property type="match status" value="1"/>
</dbReference>
<keyword evidence="2 6" id="KW-0808">Transferase</keyword>
<sequence length="182" mass="21237">MRTLSGYILTNILGWKIKGEFPVLKKSVVIFAPHTSYWDGFYGKLYLMQLGINYKFLSKKEFFKFPLKYFFQIFGSIPVDNTKEYIDYVAGLFNNSTELHIVLSPEGHLAKVTRWKKGYYYMANRANVPIIVGYIDYRKKEIGIKKVICNPTDISIVRKEIAELYSDVCAKYPENFSHELKV</sequence>
<evidence type="ECO:0000256" key="3">
    <source>
        <dbReference type="ARBA" id="ARBA00023315"/>
    </source>
</evidence>
<dbReference type="PANTHER" id="PTHR10434:SF9">
    <property type="entry name" value="PHOSPHOLIPID_GLYCEROL ACYLTRANSFERASE DOMAIN-CONTAINING PROTEIN"/>
    <property type="match status" value="1"/>
</dbReference>
<accession>A0A2P8C5D5</accession>
<dbReference type="RefSeq" id="WP_106543988.1">
    <property type="nucleotide sequence ID" value="NZ_BLAU01000001.1"/>
</dbReference>
<evidence type="ECO:0000256" key="1">
    <source>
        <dbReference type="ARBA" id="ARBA00005189"/>
    </source>
</evidence>
<organism evidence="6 7">
    <name type="scientific">Prolixibacter denitrificans</name>
    <dbReference type="NCBI Taxonomy" id="1541063"/>
    <lineage>
        <taxon>Bacteria</taxon>
        <taxon>Pseudomonadati</taxon>
        <taxon>Bacteroidota</taxon>
        <taxon>Bacteroidia</taxon>
        <taxon>Marinilabiliales</taxon>
        <taxon>Prolixibacteraceae</taxon>
        <taxon>Prolixibacter</taxon>
    </lineage>
</organism>
<evidence type="ECO:0000313" key="5">
    <source>
        <dbReference type="EMBL" id="GET23060.1"/>
    </source>
</evidence>
<protein>
    <submittedName>
        <fullName evidence="5 6">Acyltransferase</fullName>
    </submittedName>
</protein>
<proteinExistence type="predicted"/>